<feature type="region of interest" description="Disordered" evidence="1">
    <location>
        <begin position="263"/>
        <end position="299"/>
    </location>
</feature>
<feature type="compositionally biased region" description="Polar residues" evidence="1">
    <location>
        <begin position="224"/>
        <end position="248"/>
    </location>
</feature>
<organism evidence="2">
    <name type="scientific">Simian foamy virus</name>
    <dbReference type="NCBI Taxonomy" id="11642"/>
    <lineage>
        <taxon>Viruses</taxon>
        <taxon>Riboviria</taxon>
        <taxon>Pararnavirae</taxon>
        <taxon>Artverviricota</taxon>
        <taxon>Revtraviricetes</taxon>
        <taxon>Ortervirales</taxon>
        <taxon>Retroviridae</taxon>
        <taxon>Spumaretrovirinae</taxon>
        <taxon>Simiispumavirus</taxon>
        <taxon>Simiispumavirus pantrosch</taxon>
    </lineage>
</organism>
<feature type="region of interest" description="Disordered" evidence="1">
    <location>
        <begin position="214"/>
        <end position="248"/>
    </location>
</feature>
<dbReference type="GO" id="GO:0016032">
    <property type="term" value="P:viral process"/>
    <property type="evidence" value="ECO:0007669"/>
    <property type="project" value="InterPro"/>
</dbReference>
<evidence type="ECO:0000313" key="2">
    <source>
        <dbReference type="EMBL" id="AXY87511.1"/>
    </source>
</evidence>
<feature type="compositionally biased region" description="Pro residues" evidence="1">
    <location>
        <begin position="290"/>
        <end position="299"/>
    </location>
</feature>
<evidence type="ECO:0000256" key="1">
    <source>
        <dbReference type="SAM" id="MobiDB-lite"/>
    </source>
</evidence>
<dbReference type="GO" id="GO:0045893">
    <property type="term" value="P:positive regulation of DNA-templated transcription"/>
    <property type="evidence" value="ECO:0007669"/>
    <property type="project" value="InterPro"/>
</dbReference>
<dbReference type="InterPro" id="IPR004956">
    <property type="entry name" value="Foamy_BEL"/>
</dbReference>
<sequence length="299" mass="33720">MDPNQSQEAVEVGSSGTPAPEDPMDPGEGPSTASSESRRLTRRQAMLRREEGIRLLQRQRDLERPPDETFNQVEHLAKSNGIKLEDWIPKPEEMSKLICERLILLALYNSEKVAKIIAGGFRVNWTQSDTNPKYFLPRYTCSNCRIIFCEPMPIWWDTEVDIWRKMTPTRLDAGSVCYGMMKHMRKCSPGTPIRYTGQPRPRLDPVIRCQQRALHGTGRKRRTNQSVNPESHTSSGDSIPPVLSSSNDDGIFNPDEILQLLGECQPGSSSMDLGEKEGSDGIYLCSSPSFSPPPWTSYY</sequence>
<reference evidence="2" key="1">
    <citation type="journal article" date="2019" name="Viruses">
        <title>Molecular Analysis of the Complete Genome of a Simian Foamy Virus Infecting Hylobates pileatus (pileated gibbon) Reveals Ancient Co-Evolution with Lesser Apes.</title>
        <authorList>
            <person name="Shankar A."/>
            <person name="Sibley S.D."/>
            <person name="Goldberg T.L."/>
            <person name="Switzer W.M."/>
        </authorList>
    </citation>
    <scope>NUCLEOTIDE SEQUENCE</scope>
    <source>
        <strain evidence="2">SAM106</strain>
    </source>
</reference>
<feature type="region of interest" description="Disordered" evidence="1">
    <location>
        <begin position="1"/>
        <end position="44"/>
    </location>
</feature>
<name>A0A6J3YL36_9RETR</name>
<accession>A0A6J3YL36</accession>
<protein>
    <submittedName>
        <fullName evidence="2">Tas</fullName>
    </submittedName>
</protein>
<dbReference type="EMBL" id="MF621235">
    <property type="protein sequence ID" value="AXY87511.1"/>
    <property type="molecule type" value="Genomic_RNA"/>
</dbReference>
<dbReference type="Pfam" id="PF03274">
    <property type="entry name" value="Foamy_BEL"/>
    <property type="match status" value="1"/>
</dbReference>
<proteinExistence type="predicted"/>